<evidence type="ECO:0000256" key="1">
    <source>
        <dbReference type="ARBA" id="ARBA00007381"/>
    </source>
</evidence>
<evidence type="ECO:0000313" key="3">
    <source>
        <dbReference type="Proteomes" id="UP000198870"/>
    </source>
</evidence>
<comment type="similarity">
    <text evidence="1">Belongs to the heat shock protein 70 family.</text>
</comment>
<protein>
    <submittedName>
        <fullName evidence="2">Ethanolamine utilization protein EutJ</fullName>
    </submittedName>
</protein>
<dbReference type="Proteomes" id="UP000198870">
    <property type="component" value="Unassembled WGS sequence"/>
</dbReference>
<dbReference type="InterPro" id="IPR043129">
    <property type="entry name" value="ATPase_NBD"/>
</dbReference>
<keyword evidence="3" id="KW-1185">Reference proteome</keyword>
<dbReference type="CDD" id="cd24047">
    <property type="entry name" value="ASKHA_NBD_EutJ"/>
    <property type="match status" value="1"/>
</dbReference>
<accession>A0A1G5EAU1</accession>
<dbReference type="InterPro" id="IPR050696">
    <property type="entry name" value="FtsA/MreB"/>
</dbReference>
<dbReference type="PANTHER" id="PTHR32432:SF3">
    <property type="entry name" value="ETHANOLAMINE UTILIZATION PROTEIN EUTJ"/>
    <property type="match status" value="1"/>
</dbReference>
<organism evidence="2 3">
    <name type="scientific">Desulfoluna spongiiphila</name>
    <dbReference type="NCBI Taxonomy" id="419481"/>
    <lineage>
        <taxon>Bacteria</taxon>
        <taxon>Pseudomonadati</taxon>
        <taxon>Thermodesulfobacteriota</taxon>
        <taxon>Desulfobacteria</taxon>
        <taxon>Desulfobacterales</taxon>
        <taxon>Desulfolunaceae</taxon>
        <taxon>Desulfoluna</taxon>
    </lineage>
</organism>
<dbReference type="Gene3D" id="3.30.420.40">
    <property type="match status" value="2"/>
</dbReference>
<dbReference type="EMBL" id="FMUX01000005">
    <property type="protein sequence ID" value="SCY24015.1"/>
    <property type="molecule type" value="Genomic_DNA"/>
</dbReference>
<reference evidence="2 3" key="1">
    <citation type="submission" date="2016-10" db="EMBL/GenBank/DDBJ databases">
        <authorList>
            <person name="de Groot N.N."/>
        </authorList>
    </citation>
    <scope>NUCLEOTIDE SEQUENCE [LARGE SCALE GENOMIC DNA]</scope>
    <source>
        <strain evidence="2 3">AA1</strain>
    </source>
</reference>
<name>A0A1G5EAU1_9BACT</name>
<dbReference type="STRING" id="419481.SAMN05216233_105266"/>
<dbReference type="NCBIfam" id="NF011660">
    <property type="entry name" value="PRK15080.1"/>
    <property type="match status" value="1"/>
</dbReference>
<proteinExistence type="inferred from homology"/>
<dbReference type="PANTHER" id="PTHR32432">
    <property type="entry name" value="CELL DIVISION PROTEIN FTSA-RELATED"/>
    <property type="match status" value="1"/>
</dbReference>
<dbReference type="OrthoDB" id="306538at2"/>
<dbReference type="InterPro" id="IPR013366">
    <property type="entry name" value="EutJ"/>
</dbReference>
<dbReference type="InterPro" id="IPR018181">
    <property type="entry name" value="Heat_shock_70_CS"/>
</dbReference>
<dbReference type="NCBIfam" id="TIGR02529">
    <property type="entry name" value="EutJ"/>
    <property type="match status" value="1"/>
</dbReference>
<dbReference type="InterPro" id="IPR005883">
    <property type="entry name" value="PilM"/>
</dbReference>
<gene>
    <name evidence="2" type="ORF">SAMN05216233_105266</name>
</gene>
<evidence type="ECO:0000313" key="2">
    <source>
        <dbReference type="EMBL" id="SCY24015.1"/>
    </source>
</evidence>
<dbReference type="Pfam" id="PF11104">
    <property type="entry name" value="PilM_2"/>
    <property type="match status" value="1"/>
</dbReference>
<sequence>MVDFSSVDRTIADLETCLKTTREVSPTEELLVGVDLGTAYIVLVVMNSKKEPVACAMEFAQVIKDGLVVDYIGAMTVVKRLKAQLEERLGRELEKAAIAVPPGTGESDCKTHGYVVEGAGMEVTNLLDEPTAANAVLGVENGVIVDIGGGTTGLSILENGKVVYVADEATGGTHLSLVLSGAYKVSFEEAEDIKKDNTRHKEIFAAVRPVIQKMATIVKGHIEGRNIKSVYLVGGTCCLTGMETVFEKELGIPVHKPANPFLVTPMGIALSSVLTGEQETNHGC</sequence>
<dbReference type="SUPFAM" id="SSF53067">
    <property type="entry name" value="Actin-like ATPase domain"/>
    <property type="match status" value="2"/>
</dbReference>
<dbReference type="RefSeq" id="WP_092210420.1">
    <property type="nucleotide sequence ID" value="NZ_FMUX01000005.1"/>
</dbReference>
<dbReference type="PROSITE" id="PS00329">
    <property type="entry name" value="HSP70_2"/>
    <property type="match status" value="1"/>
</dbReference>
<dbReference type="AlphaFoldDB" id="A0A1G5EAU1"/>